<feature type="non-terminal residue" evidence="2">
    <location>
        <position position="70"/>
    </location>
</feature>
<name>A0A399NQT7_9MICO</name>
<dbReference type="EMBL" id="QWEC01000216">
    <property type="protein sequence ID" value="RII96231.1"/>
    <property type="molecule type" value="Genomic_DNA"/>
</dbReference>
<comment type="caution">
    <text evidence="2">The sequence shown here is derived from an EMBL/GenBank/DDBJ whole genome shotgun (WGS) entry which is preliminary data.</text>
</comment>
<evidence type="ECO:0000313" key="3">
    <source>
        <dbReference type="Proteomes" id="UP000266298"/>
    </source>
</evidence>
<dbReference type="AlphaFoldDB" id="A0A399NQT7"/>
<evidence type="ECO:0000256" key="1">
    <source>
        <dbReference type="SAM" id="MobiDB-lite"/>
    </source>
</evidence>
<protein>
    <submittedName>
        <fullName evidence="2">Uncharacterized protein</fullName>
    </submittedName>
</protein>
<reference evidence="2 3" key="1">
    <citation type="submission" date="2018-08" db="EMBL/GenBank/DDBJ databases">
        <title>Genome Sequence of Clavibacter michiganensis Subspecies type strains, and the Atypical Peach-Colored Strains Isolated from Tomato.</title>
        <authorList>
            <person name="Osdaghi E."/>
            <person name="Portier P."/>
            <person name="Briand M."/>
            <person name="Jacques M.-A."/>
        </authorList>
    </citation>
    <scope>NUCLEOTIDE SEQUENCE [LARGE SCALE GENOMIC DNA]</scope>
    <source>
        <strain evidence="2 3">CFBP 7493</strain>
    </source>
</reference>
<gene>
    <name evidence="2" type="ORF">DZF96_12200</name>
</gene>
<accession>A0A399NQT7</accession>
<proteinExistence type="predicted"/>
<dbReference type="Proteomes" id="UP000266298">
    <property type="component" value="Unassembled WGS sequence"/>
</dbReference>
<evidence type="ECO:0000313" key="2">
    <source>
        <dbReference type="EMBL" id="RII96231.1"/>
    </source>
</evidence>
<feature type="region of interest" description="Disordered" evidence="1">
    <location>
        <begin position="1"/>
        <end position="50"/>
    </location>
</feature>
<sequence>MSGTAPAGSSAGNRRSRAQIGPGLEGPGRSHSPGGSADRRSSRQRPSARVSLAWLEAQPAVTSVILGART</sequence>
<organism evidence="2 3">
    <name type="scientific">Clavibacter michiganensis</name>
    <dbReference type="NCBI Taxonomy" id="28447"/>
    <lineage>
        <taxon>Bacteria</taxon>
        <taxon>Bacillati</taxon>
        <taxon>Actinomycetota</taxon>
        <taxon>Actinomycetes</taxon>
        <taxon>Micrococcales</taxon>
        <taxon>Microbacteriaceae</taxon>
        <taxon>Clavibacter</taxon>
    </lineage>
</organism>